<evidence type="ECO:0000259" key="8">
    <source>
        <dbReference type="PROSITE" id="PS50893"/>
    </source>
</evidence>
<dbReference type="InterPro" id="IPR039421">
    <property type="entry name" value="Type_1_exporter"/>
</dbReference>
<dbReference type="GO" id="GO:0005524">
    <property type="term" value="F:ATP binding"/>
    <property type="evidence" value="ECO:0007669"/>
    <property type="project" value="UniProtKB-KW"/>
</dbReference>
<dbReference type="PANTHER" id="PTHR43394:SF1">
    <property type="entry name" value="ATP-BINDING CASSETTE SUB-FAMILY B MEMBER 10, MITOCHONDRIAL"/>
    <property type="match status" value="1"/>
</dbReference>
<dbReference type="Gene3D" id="3.40.50.300">
    <property type="entry name" value="P-loop containing nucleotide triphosphate hydrolases"/>
    <property type="match status" value="1"/>
</dbReference>
<organism evidence="10 11">
    <name type="scientific">Lactococcus hircilactis</name>
    <dbReference type="NCBI Taxonomy" id="1494462"/>
    <lineage>
        <taxon>Bacteria</taxon>
        <taxon>Bacillati</taxon>
        <taxon>Bacillota</taxon>
        <taxon>Bacilli</taxon>
        <taxon>Lactobacillales</taxon>
        <taxon>Streptococcaceae</taxon>
        <taxon>Lactococcus</taxon>
    </lineage>
</organism>
<evidence type="ECO:0000256" key="4">
    <source>
        <dbReference type="ARBA" id="ARBA00022840"/>
    </source>
</evidence>
<evidence type="ECO:0000256" key="7">
    <source>
        <dbReference type="SAM" id="Phobius"/>
    </source>
</evidence>
<keyword evidence="4 10" id="KW-0067">ATP-binding</keyword>
<feature type="transmembrane region" description="Helical" evidence="7">
    <location>
        <begin position="45"/>
        <end position="65"/>
    </location>
</feature>
<dbReference type="InterPro" id="IPR011527">
    <property type="entry name" value="ABC1_TM_dom"/>
</dbReference>
<evidence type="ECO:0000256" key="2">
    <source>
        <dbReference type="ARBA" id="ARBA00022692"/>
    </source>
</evidence>
<dbReference type="SUPFAM" id="SSF52540">
    <property type="entry name" value="P-loop containing nucleoside triphosphate hydrolases"/>
    <property type="match status" value="1"/>
</dbReference>
<dbReference type="Proteomes" id="UP000439550">
    <property type="component" value="Unassembled WGS sequence"/>
</dbReference>
<dbReference type="Pfam" id="PF00664">
    <property type="entry name" value="ABC_membrane"/>
    <property type="match status" value="1"/>
</dbReference>
<dbReference type="Pfam" id="PF00005">
    <property type="entry name" value="ABC_tran"/>
    <property type="match status" value="1"/>
</dbReference>
<evidence type="ECO:0000256" key="6">
    <source>
        <dbReference type="ARBA" id="ARBA00023136"/>
    </source>
</evidence>
<dbReference type="InterPro" id="IPR036640">
    <property type="entry name" value="ABC1_TM_sf"/>
</dbReference>
<comment type="subcellular location">
    <subcellularLocation>
        <location evidence="1">Cell membrane</location>
        <topology evidence="1">Multi-pass membrane protein</topology>
    </subcellularLocation>
</comment>
<dbReference type="PROSITE" id="PS50929">
    <property type="entry name" value="ABC_TM1F"/>
    <property type="match status" value="1"/>
</dbReference>
<proteinExistence type="predicted"/>
<dbReference type="RefSeq" id="WP_153495406.1">
    <property type="nucleotide sequence ID" value="NZ_CBCRWP010000001.1"/>
</dbReference>
<gene>
    <name evidence="10" type="ORF">GHI93_02835</name>
</gene>
<protein>
    <submittedName>
        <fullName evidence="10">ATP-binding cassette domain-containing protein</fullName>
    </submittedName>
</protein>
<dbReference type="SUPFAM" id="SSF90123">
    <property type="entry name" value="ABC transporter transmembrane region"/>
    <property type="match status" value="1"/>
</dbReference>
<evidence type="ECO:0000256" key="3">
    <source>
        <dbReference type="ARBA" id="ARBA00022741"/>
    </source>
</evidence>
<dbReference type="EMBL" id="WITJ01000003">
    <property type="protein sequence ID" value="MQW38886.1"/>
    <property type="molecule type" value="Genomic_DNA"/>
</dbReference>
<feature type="transmembrane region" description="Helical" evidence="7">
    <location>
        <begin position="150"/>
        <end position="168"/>
    </location>
</feature>
<feature type="domain" description="ABC transporter" evidence="8">
    <location>
        <begin position="327"/>
        <end position="541"/>
    </location>
</feature>
<dbReference type="InterPro" id="IPR027417">
    <property type="entry name" value="P-loop_NTPase"/>
</dbReference>
<reference evidence="10 11" key="1">
    <citation type="submission" date="2019-10" db="EMBL/GenBank/DDBJ databases">
        <authorList>
            <person name="Dong K."/>
        </authorList>
    </citation>
    <scope>NUCLEOTIDE SEQUENCE [LARGE SCALE GENOMIC DNA]</scope>
    <source>
        <strain evidence="10 11">DSM 28960</strain>
    </source>
</reference>
<accession>A0A7X2D026</accession>
<evidence type="ECO:0000256" key="1">
    <source>
        <dbReference type="ARBA" id="ARBA00004651"/>
    </source>
</evidence>
<dbReference type="PANTHER" id="PTHR43394">
    <property type="entry name" value="ATP-DEPENDENT PERMEASE MDL1, MITOCHONDRIAL"/>
    <property type="match status" value="1"/>
</dbReference>
<keyword evidence="2 7" id="KW-0812">Transmembrane</keyword>
<dbReference type="PROSITE" id="PS50893">
    <property type="entry name" value="ABC_TRANSPORTER_2"/>
    <property type="match status" value="1"/>
</dbReference>
<feature type="transmembrane region" description="Helical" evidence="7">
    <location>
        <begin position="123"/>
        <end position="144"/>
    </location>
</feature>
<sequence>MKKYFLLHKKKSLIFLLIAILSSFLTAGLGFIYSLLTQMALGKDLHQFLLVAGFAIVYLIVEAYFDYVPRYSKSKLLNSVMHSMRCELIIHYSKRDLGILLNEEATERSNRVVNDLPLIQSEYLSPILALIRTSFLFVFSLIGAFYLQGILTLIMLALCFIPLLAPLINSKILSNNKKETQNKKNQFLKDFENFSRNISTVIITNSSKVFQKILNHSSHQMKDATIFLNKQESKTIAISYGLSGIVYSGTWIIGGFFVFMHHLTVPGLIAMTTLMNTVAGPIQYLSELSTMISGSKGVAKDYLSFITDKTQENAEKAQNFKERLEHLQVRNISYSFENRILFDNVTYDFVSNKKYAIKGESGAGKTTLLRILMGISKSDSGEVLLNEKNLNEISSQSYFKKLAYVPQKTAIFSGTLAENVTMYQEYDRVKVISCLEKAGLGKLLKEIDNNIEIELGKGLTLSGGEERRLDIARALYHAAEIMILDEPTSGLDSINEQAIAGVIGNIENVIIIVVTHSNNQEFLSIFDKVLEIKNSSLLEQN</sequence>
<keyword evidence="3" id="KW-0547">Nucleotide-binding</keyword>
<dbReference type="GO" id="GO:0016887">
    <property type="term" value="F:ATP hydrolysis activity"/>
    <property type="evidence" value="ECO:0007669"/>
    <property type="project" value="InterPro"/>
</dbReference>
<dbReference type="GO" id="GO:0015421">
    <property type="term" value="F:ABC-type oligopeptide transporter activity"/>
    <property type="evidence" value="ECO:0007669"/>
    <property type="project" value="TreeGrafter"/>
</dbReference>
<feature type="transmembrane region" description="Helical" evidence="7">
    <location>
        <begin position="237"/>
        <end position="259"/>
    </location>
</feature>
<dbReference type="SMART" id="SM00382">
    <property type="entry name" value="AAA"/>
    <property type="match status" value="1"/>
</dbReference>
<dbReference type="OrthoDB" id="95687at2"/>
<dbReference type="Gene3D" id="1.20.1560.10">
    <property type="entry name" value="ABC transporter type 1, transmembrane domain"/>
    <property type="match status" value="1"/>
</dbReference>
<keyword evidence="6 7" id="KW-0472">Membrane</keyword>
<evidence type="ECO:0000313" key="11">
    <source>
        <dbReference type="Proteomes" id="UP000439550"/>
    </source>
</evidence>
<dbReference type="InterPro" id="IPR003593">
    <property type="entry name" value="AAA+_ATPase"/>
</dbReference>
<keyword evidence="5 7" id="KW-1133">Transmembrane helix</keyword>
<comment type="caution">
    <text evidence="10">The sequence shown here is derived from an EMBL/GenBank/DDBJ whole genome shotgun (WGS) entry which is preliminary data.</text>
</comment>
<feature type="domain" description="ABC transmembrane type-1" evidence="9">
    <location>
        <begin position="13"/>
        <end position="294"/>
    </location>
</feature>
<dbReference type="GO" id="GO:0005886">
    <property type="term" value="C:plasma membrane"/>
    <property type="evidence" value="ECO:0007669"/>
    <property type="project" value="UniProtKB-SubCell"/>
</dbReference>
<evidence type="ECO:0000313" key="10">
    <source>
        <dbReference type="EMBL" id="MQW38886.1"/>
    </source>
</evidence>
<feature type="transmembrane region" description="Helical" evidence="7">
    <location>
        <begin position="12"/>
        <end position="33"/>
    </location>
</feature>
<dbReference type="AlphaFoldDB" id="A0A7X2D026"/>
<dbReference type="InterPro" id="IPR003439">
    <property type="entry name" value="ABC_transporter-like_ATP-bd"/>
</dbReference>
<keyword evidence="11" id="KW-1185">Reference proteome</keyword>
<dbReference type="CDD" id="cd03228">
    <property type="entry name" value="ABCC_MRP_Like"/>
    <property type="match status" value="1"/>
</dbReference>
<evidence type="ECO:0000259" key="9">
    <source>
        <dbReference type="PROSITE" id="PS50929"/>
    </source>
</evidence>
<name>A0A7X2D026_9LACT</name>
<evidence type="ECO:0000256" key="5">
    <source>
        <dbReference type="ARBA" id="ARBA00022989"/>
    </source>
</evidence>